<feature type="transmembrane region" description="Helical" evidence="3">
    <location>
        <begin position="6"/>
        <end position="27"/>
    </location>
</feature>
<protein>
    <submittedName>
        <fullName evidence="4">Uncharacterized protein</fullName>
    </submittedName>
</protein>
<dbReference type="AlphaFoldDB" id="A0A3A9YSL1"/>
<reference evidence="4 5" key="1">
    <citation type="journal article" date="2004" name="Syst. Appl. Microbiol.">
        <title>Cryptoendolithic actinomycetes from antarctic sandstone rock samples: Micromonospora endolithica sp. nov. and two isolates related to Micromonospora coerulea Jensen 1932.</title>
        <authorList>
            <person name="Hirsch P."/>
            <person name="Mevs U."/>
            <person name="Kroppenstedt R.M."/>
            <person name="Schumann P."/>
            <person name="Stackebrandt E."/>
        </authorList>
    </citation>
    <scope>NUCLEOTIDE SEQUENCE [LARGE SCALE GENOMIC DNA]</scope>
    <source>
        <strain evidence="4 5">JCM 12677</strain>
    </source>
</reference>
<sequence>MNWSQWLPSIILAVIAAGGGIVGTVWVKRLNRSVDRALARKSTSESKKAEAETVSLEVATARNLIEEIEKMMARQRLSYESRMGELSARHDRDLHEVNDRIRLLERRERELRDAWNMHAPWDALTVVRVRESDPTWPDPPPIRLSTGEPFNGLPRQATGEDVAPFESEPRDAPSV</sequence>
<dbReference type="EMBL" id="RBAK01000022">
    <property type="protein sequence ID" value="RKN38246.1"/>
    <property type="molecule type" value="Genomic_DNA"/>
</dbReference>
<keyword evidence="3" id="KW-1133">Transmembrane helix</keyword>
<dbReference type="RefSeq" id="WP_120733149.1">
    <property type="nucleotide sequence ID" value="NZ_RBAK01000022.1"/>
</dbReference>
<evidence type="ECO:0000313" key="4">
    <source>
        <dbReference type="EMBL" id="RKN38246.1"/>
    </source>
</evidence>
<gene>
    <name evidence="4" type="ORF">D7223_31385</name>
</gene>
<keyword evidence="1" id="KW-0175">Coiled coil</keyword>
<proteinExistence type="predicted"/>
<accession>A0A3A9YSL1</accession>
<dbReference type="Proteomes" id="UP000281726">
    <property type="component" value="Unassembled WGS sequence"/>
</dbReference>
<dbReference type="OrthoDB" id="9997110at2"/>
<keyword evidence="3" id="KW-0812">Transmembrane</keyword>
<name>A0A3A9YSL1_9ACTN</name>
<keyword evidence="5" id="KW-1185">Reference proteome</keyword>
<comment type="caution">
    <text evidence="4">The sequence shown here is derived from an EMBL/GenBank/DDBJ whole genome shotgun (WGS) entry which is preliminary data.</text>
</comment>
<evidence type="ECO:0000256" key="2">
    <source>
        <dbReference type="SAM" id="MobiDB-lite"/>
    </source>
</evidence>
<organism evidence="4 5">
    <name type="scientific">Micromonospora endolithica</name>
    <dbReference type="NCBI Taxonomy" id="230091"/>
    <lineage>
        <taxon>Bacteria</taxon>
        <taxon>Bacillati</taxon>
        <taxon>Actinomycetota</taxon>
        <taxon>Actinomycetes</taxon>
        <taxon>Micromonosporales</taxon>
        <taxon>Micromonosporaceae</taxon>
        <taxon>Micromonospora</taxon>
    </lineage>
</organism>
<evidence type="ECO:0000256" key="3">
    <source>
        <dbReference type="SAM" id="Phobius"/>
    </source>
</evidence>
<evidence type="ECO:0000256" key="1">
    <source>
        <dbReference type="SAM" id="Coils"/>
    </source>
</evidence>
<keyword evidence="3" id="KW-0472">Membrane</keyword>
<evidence type="ECO:0000313" key="5">
    <source>
        <dbReference type="Proteomes" id="UP000281726"/>
    </source>
</evidence>
<feature type="region of interest" description="Disordered" evidence="2">
    <location>
        <begin position="131"/>
        <end position="175"/>
    </location>
</feature>
<feature type="coiled-coil region" evidence="1">
    <location>
        <begin position="87"/>
        <end position="114"/>
    </location>
</feature>